<dbReference type="InterPro" id="IPR043128">
    <property type="entry name" value="Rev_trsase/Diguanyl_cyclase"/>
</dbReference>
<dbReference type="AlphaFoldDB" id="A0A024HK66"/>
<protein>
    <submittedName>
        <fullName evidence="5">Conserved putative membrane protein</fullName>
    </submittedName>
</protein>
<dbReference type="STRING" id="1301098.PKB_4096"/>
<dbReference type="InterPro" id="IPR042461">
    <property type="entry name" value="LapD_MoxY_peri_C"/>
</dbReference>
<evidence type="ECO:0000259" key="2">
    <source>
        <dbReference type="PROSITE" id="PS50883"/>
    </source>
</evidence>
<feature type="domain" description="GGDEF" evidence="4">
    <location>
        <begin position="265"/>
        <end position="400"/>
    </location>
</feature>
<dbReference type="InterPro" id="IPR001633">
    <property type="entry name" value="EAL_dom"/>
</dbReference>
<dbReference type="Gene3D" id="3.20.20.450">
    <property type="entry name" value="EAL domain"/>
    <property type="match status" value="1"/>
</dbReference>
<dbReference type="Gene3D" id="6.20.270.20">
    <property type="entry name" value="LapD/MoxY periplasmic domain"/>
    <property type="match status" value="1"/>
</dbReference>
<dbReference type="Gene3D" id="6.10.340.10">
    <property type="match status" value="1"/>
</dbReference>
<dbReference type="EMBL" id="HG322950">
    <property type="protein sequence ID" value="CDF85425.1"/>
    <property type="molecule type" value="Genomic_DNA"/>
</dbReference>
<dbReference type="GO" id="GO:0071111">
    <property type="term" value="F:cyclic-guanylate-specific phosphodiesterase activity"/>
    <property type="evidence" value="ECO:0007669"/>
    <property type="project" value="InterPro"/>
</dbReference>
<reference evidence="5 6" key="2">
    <citation type="submission" date="2014-05" db="EMBL/GenBank/DDBJ databases">
        <title>Genome sequence of the 3-chlorobenzoate degrading bacterium Pseudomonas knackmussii B13 shows multiple evidence for horizontal gene transfer.</title>
        <authorList>
            <person name="Miyazaki R."/>
            <person name="Bertelli C."/>
            <person name="Falquet L."/>
            <person name="Robinson-Rechavi M."/>
            <person name="Gharib W."/>
            <person name="Roy S."/>
            <person name="Van der Meer J.R."/>
        </authorList>
    </citation>
    <scope>NUCLEOTIDE SEQUENCE [LARGE SCALE GENOMIC DNA]</scope>
    <source>
        <strain evidence="5 6">B13</strain>
    </source>
</reference>
<dbReference type="NCBIfam" id="TIGR00254">
    <property type="entry name" value="GGDEF"/>
    <property type="match status" value="1"/>
</dbReference>
<organism evidence="5 6">
    <name type="scientific">Pseudomonas knackmussii (strain DSM 6978 / CCUG 54928 / LMG 23759 / B13)</name>
    <dbReference type="NCBI Taxonomy" id="1301098"/>
    <lineage>
        <taxon>Bacteria</taxon>
        <taxon>Pseudomonadati</taxon>
        <taxon>Pseudomonadota</taxon>
        <taxon>Gammaproteobacteria</taxon>
        <taxon>Pseudomonadales</taxon>
        <taxon>Pseudomonadaceae</taxon>
        <taxon>Pseudomonas</taxon>
    </lineage>
</organism>
<dbReference type="SMART" id="SM00052">
    <property type="entry name" value="EAL"/>
    <property type="match status" value="1"/>
</dbReference>
<proteinExistence type="predicted"/>
<dbReference type="InterPro" id="IPR029787">
    <property type="entry name" value="Nucleotide_cyclase"/>
</dbReference>
<feature type="domain" description="HAMP" evidence="3">
    <location>
        <begin position="171"/>
        <end position="223"/>
    </location>
</feature>
<dbReference type="CDD" id="cd01949">
    <property type="entry name" value="GGDEF"/>
    <property type="match status" value="1"/>
</dbReference>
<dbReference type="CDD" id="cd06225">
    <property type="entry name" value="HAMP"/>
    <property type="match status" value="1"/>
</dbReference>
<dbReference type="InterPro" id="IPR035919">
    <property type="entry name" value="EAL_sf"/>
</dbReference>
<feature type="transmembrane region" description="Helical" evidence="1">
    <location>
        <begin position="152"/>
        <end position="170"/>
    </location>
</feature>
<dbReference type="PATRIC" id="fig|1301098.3.peg.4104"/>
<keyword evidence="6" id="KW-1185">Reference proteome</keyword>
<dbReference type="SUPFAM" id="SSF55073">
    <property type="entry name" value="Nucleotide cyclase"/>
    <property type="match status" value="1"/>
</dbReference>
<evidence type="ECO:0000313" key="6">
    <source>
        <dbReference type="Proteomes" id="UP000025241"/>
    </source>
</evidence>
<evidence type="ECO:0000256" key="1">
    <source>
        <dbReference type="SAM" id="Phobius"/>
    </source>
</evidence>
<dbReference type="HOGENOM" id="CLU_000445_109_1_6"/>
<dbReference type="GO" id="GO:0016020">
    <property type="term" value="C:membrane"/>
    <property type="evidence" value="ECO:0007669"/>
    <property type="project" value="InterPro"/>
</dbReference>
<keyword evidence="1" id="KW-0472">Membrane</keyword>
<dbReference type="Gene3D" id="3.30.70.270">
    <property type="match status" value="1"/>
</dbReference>
<dbReference type="NCBIfam" id="NF045673">
    <property type="entry name" value="c-di-GMPRcptLapD"/>
    <property type="match status" value="1"/>
</dbReference>
<dbReference type="PANTHER" id="PTHR33121">
    <property type="entry name" value="CYCLIC DI-GMP PHOSPHODIESTERASE PDEF"/>
    <property type="match status" value="1"/>
</dbReference>
<keyword evidence="1" id="KW-1133">Transmembrane helix</keyword>
<dbReference type="Gene3D" id="3.30.110.200">
    <property type="match status" value="1"/>
</dbReference>
<dbReference type="eggNOG" id="COG2199">
    <property type="taxonomic scope" value="Bacteria"/>
</dbReference>
<dbReference type="GO" id="GO:0007165">
    <property type="term" value="P:signal transduction"/>
    <property type="evidence" value="ECO:0007669"/>
    <property type="project" value="InterPro"/>
</dbReference>
<dbReference type="CDD" id="cd01948">
    <property type="entry name" value="EAL"/>
    <property type="match status" value="1"/>
</dbReference>
<evidence type="ECO:0000259" key="3">
    <source>
        <dbReference type="PROSITE" id="PS50885"/>
    </source>
</evidence>
<dbReference type="PROSITE" id="PS50883">
    <property type="entry name" value="EAL"/>
    <property type="match status" value="1"/>
</dbReference>
<accession>A0A024HK66</accession>
<dbReference type="InterPro" id="IPR032244">
    <property type="entry name" value="LapD_MoxY_N"/>
</dbReference>
<dbReference type="InterPro" id="IPR050706">
    <property type="entry name" value="Cyclic-di-GMP_PDE-like"/>
</dbReference>
<dbReference type="Pfam" id="PF16448">
    <property type="entry name" value="LapD_MoxY_N"/>
    <property type="match status" value="1"/>
</dbReference>
<dbReference type="KEGG" id="pkc:PKB_4096"/>
<dbReference type="SMART" id="SM00267">
    <property type="entry name" value="GGDEF"/>
    <property type="match status" value="1"/>
</dbReference>
<dbReference type="Pfam" id="PF00563">
    <property type="entry name" value="EAL"/>
    <property type="match status" value="1"/>
</dbReference>
<feature type="domain" description="EAL" evidence="2">
    <location>
        <begin position="409"/>
        <end position="653"/>
    </location>
</feature>
<dbReference type="InterPro" id="IPR003660">
    <property type="entry name" value="HAMP_dom"/>
</dbReference>
<reference evidence="5 6" key="1">
    <citation type="submission" date="2013-03" db="EMBL/GenBank/DDBJ databases">
        <authorList>
            <person name="Linke B."/>
        </authorList>
    </citation>
    <scope>NUCLEOTIDE SEQUENCE [LARGE SCALE GENOMIC DNA]</scope>
    <source>
        <strain evidence="5 6">B13</strain>
    </source>
</reference>
<name>A0A024HK66_PSEKB</name>
<dbReference type="RefSeq" id="WP_043253904.1">
    <property type="nucleotide sequence ID" value="NZ_HG322950.1"/>
</dbReference>
<evidence type="ECO:0000313" key="5">
    <source>
        <dbReference type="EMBL" id="CDF85425.1"/>
    </source>
</evidence>
<dbReference type="Proteomes" id="UP000025241">
    <property type="component" value="Chromosome I"/>
</dbReference>
<sequence>MSLLKQLFLAICLFLVVAFAGSFATSLESSREQLISQLRSHAQDAATALGLSLTPHVDDPAMIELMVSSIFDSGYFASIRVVRIPDNQVIVERKADPGTGSVPGWFAHLVNLKAEGGDALIMRGWDQAARVEVVSHPQFALSRLWDSALGSLGWLLACGVVSALLGGWLLRAQLRPLDQMVQQAQAITRREFLTLPREPRTPELRRVVQAMNQMVEKLKALFAEEATRSEKLREEAYQDSLSGLANRRLFDARLEAELTPSEQHPGGYLLLLRLNDLAGLNQRLGGQRTDALIREVAGLLQRGLEQHGTPDWLAARSRGGEFTLLAPGLDSQGAERLAETLSAQLESLQRTGASDCNPVAHLGLAAFQPGEAPASILGHADQALAQAQSSAEHPWHRLEQSSGQTTQDSHAWHRWIDQALQKSQLQLWFQPVRACAEGGGELHSKVLARLLDEQGQAVAAGQFLPWVERFGWAARFDLAMLEHALAHLAQHARPLALSLSAASIREPQALQRLLDVIKANPQQAGLLTLELDERHLPPPAELERLGQAVRDTGANLGLQHFGGRFSLIGNLTRLGLAYLKLDGSYIRSIDQDDSKRVFIEAVFRATNSIDLPLIAEMVESEGELRVLREMGIHGAMGRLIGPPAPWGESTPKP</sequence>
<gene>
    <name evidence="5" type="ORF">PKB_4096</name>
</gene>
<evidence type="ECO:0000259" key="4">
    <source>
        <dbReference type="PROSITE" id="PS50887"/>
    </source>
</evidence>
<dbReference type="PROSITE" id="PS50885">
    <property type="entry name" value="HAMP"/>
    <property type="match status" value="1"/>
</dbReference>
<dbReference type="SUPFAM" id="SSF141868">
    <property type="entry name" value="EAL domain-like"/>
    <property type="match status" value="1"/>
</dbReference>
<dbReference type="PANTHER" id="PTHR33121:SF23">
    <property type="entry name" value="CYCLIC DI-GMP PHOSPHODIESTERASE PDEB"/>
    <property type="match status" value="1"/>
</dbReference>
<dbReference type="Pfam" id="PF00990">
    <property type="entry name" value="GGDEF"/>
    <property type="match status" value="1"/>
</dbReference>
<dbReference type="eggNOG" id="COG2200">
    <property type="taxonomic scope" value="Bacteria"/>
</dbReference>
<keyword evidence="1" id="KW-0812">Transmembrane</keyword>
<dbReference type="SMART" id="SM00304">
    <property type="entry name" value="HAMP"/>
    <property type="match status" value="1"/>
</dbReference>
<dbReference type="InterPro" id="IPR000160">
    <property type="entry name" value="GGDEF_dom"/>
</dbReference>
<dbReference type="OrthoDB" id="5894408at2"/>
<dbReference type="Pfam" id="PF00672">
    <property type="entry name" value="HAMP"/>
    <property type="match status" value="1"/>
</dbReference>
<dbReference type="PROSITE" id="PS50887">
    <property type="entry name" value="GGDEF"/>
    <property type="match status" value="1"/>
</dbReference>